<feature type="transmembrane region" description="Helical" evidence="7">
    <location>
        <begin position="212"/>
        <end position="231"/>
    </location>
</feature>
<evidence type="ECO:0000256" key="7">
    <source>
        <dbReference type="SAM" id="Phobius"/>
    </source>
</evidence>
<dbReference type="PANTHER" id="PTHR23517">
    <property type="entry name" value="RESISTANCE PROTEIN MDTM, PUTATIVE-RELATED-RELATED"/>
    <property type="match status" value="1"/>
</dbReference>
<proteinExistence type="predicted"/>
<evidence type="ECO:0000256" key="4">
    <source>
        <dbReference type="ARBA" id="ARBA00022692"/>
    </source>
</evidence>
<gene>
    <name evidence="9" type="ORF">CGLY_14230</name>
</gene>
<feature type="transmembrane region" description="Helical" evidence="7">
    <location>
        <begin position="237"/>
        <end position="264"/>
    </location>
</feature>
<keyword evidence="2" id="KW-0813">Transport</keyword>
<keyword evidence="4 7" id="KW-0812">Transmembrane</keyword>
<feature type="transmembrane region" description="Helical" evidence="7">
    <location>
        <begin position="170"/>
        <end position="191"/>
    </location>
</feature>
<keyword evidence="5 7" id="KW-1133">Transmembrane helix</keyword>
<dbReference type="InterPro" id="IPR050171">
    <property type="entry name" value="MFS_Transporters"/>
</dbReference>
<dbReference type="Gene3D" id="1.20.1250.20">
    <property type="entry name" value="MFS general substrate transporter like domains"/>
    <property type="match status" value="2"/>
</dbReference>
<dbReference type="InterPro" id="IPR020846">
    <property type="entry name" value="MFS_dom"/>
</dbReference>
<organism evidence="9 10">
    <name type="scientific">Corynebacterium glyciniphilum AJ 3170</name>
    <dbReference type="NCBI Taxonomy" id="1404245"/>
    <lineage>
        <taxon>Bacteria</taxon>
        <taxon>Bacillati</taxon>
        <taxon>Actinomycetota</taxon>
        <taxon>Actinomycetes</taxon>
        <taxon>Mycobacteriales</taxon>
        <taxon>Corynebacteriaceae</taxon>
        <taxon>Corynebacterium</taxon>
    </lineage>
</organism>
<dbReference type="Proteomes" id="UP000023703">
    <property type="component" value="Chromosome"/>
</dbReference>
<evidence type="ECO:0000313" key="9">
    <source>
        <dbReference type="EMBL" id="AHW65286.1"/>
    </source>
</evidence>
<feature type="transmembrane region" description="Helical" evidence="7">
    <location>
        <begin position="338"/>
        <end position="363"/>
    </location>
</feature>
<evidence type="ECO:0000313" key="10">
    <source>
        <dbReference type="Proteomes" id="UP000023703"/>
    </source>
</evidence>
<dbReference type="SUPFAM" id="SSF103473">
    <property type="entry name" value="MFS general substrate transporter"/>
    <property type="match status" value="1"/>
</dbReference>
<dbReference type="GO" id="GO:0022857">
    <property type="term" value="F:transmembrane transporter activity"/>
    <property type="evidence" value="ECO:0007669"/>
    <property type="project" value="InterPro"/>
</dbReference>
<dbReference type="RefSeq" id="WP_038550297.1">
    <property type="nucleotide sequence ID" value="NZ_CP006842.1"/>
</dbReference>
<feature type="transmembrane region" description="Helical" evidence="7">
    <location>
        <begin position="276"/>
        <end position="297"/>
    </location>
</feature>
<dbReference type="Pfam" id="PF07690">
    <property type="entry name" value="MFS_1"/>
    <property type="match status" value="1"/>
</dbReference>
<accession>X5EFD8</accession>
<feature type="transmembrane region" description="Helical" evidence="7">
    <location>
        <begin position="41"/>
        <end position="66"/>
    </location>
</feature>
<dbReference type="EMBL" id="CP006842">
    <property type="protein sequence ID" value="AHW65286.1"/>
    <property type="molecule type" value="Genomic_DNA"/>
</dbReference>
<name>X5EFD8_9CORY</name>
<reference evidence="9 10" key="1">
    <citation type="journal article" date="2015" name="Int. J. Syst. Evol. Microbiol.">
        <title>Revisiting Corynebacterium glyciniphilum (ex Kubota et al., 1972) sp. nov., nom. rev., isolated from putrefied banana.</title>
        <authorList>
            <person name="Al-Dilaimi A."/>
            <person name="Bednarz H."/>
            <person name="Lomker A."/>
            <person name="Niehaus K."/>
            <person name="Kalinowski J."/>
            <person name="Ruckert C."/>
        </authorList>
    </citation>
    <scope>NUCLEOTIDE SEQUENCE [LARGE SCALE GENOMIC DNA]</scope>
    <source>
        <strain evidence="9">AJ 3170</strain>
    </source>
</reference>
<dbReference type="GO" id="GO:0005886">
    <property type="term" value="C:plasma membrane"/>
    <property type="evidence" value="ECO:0007669"/>
    <property type="project" value="UniProtKB-SubCell"/>
</dbReference>
<dbReference type="InterPro" id="IPR036259">
    <property type="entry name" value="MFS_trans_sf"/>
</dbReference>
<protein>
    <submittedName>
        <fullName evidence="9">Multi-drug transporter, MFS-type</fullName>
    </submittedName>
</protein>
<dbReference type="PROSITE" id="PS50850">
    <property type="entry name" value="MFS"/>
    <property type="match status" value="1"/>
</dbReference>
<evidence type="ECO:0000256" key="5">
    <source>
        <dbReference type="ARBA" id="ARBA00022989"/>
    </source>
</evidence>
<dbReference type="KEGG" id="cgy:CGLY_14230"/>
<evidence type="ECO:0000259" key="8">
    <source>
        <dbReference type="PROSITE" id="PS50850"/>
    </source>
</evidence>
<evidence type="ECO:0000256" key="6">
    <source>
        <dbReference type="ARBA" id="ARBA00023136"/>
    </source>
</evidence>
<keyword evidence="10" id="KW-1185">Reference proteome</keyword>
<evidence type="ECO:0000256" key="1">
    <source>
        <dbReference type="ARBA" id="ARBA00004651"/>
    </source>
</evidence>
<comment type="subcellular location">
    <subcellularLocation>
        <location evidence="1">Cell membrane</location>
        <topology evidence="1">Multi-pass membrane protein</topology>
    </subcellularLocation>
</comment>
<sequence length="396" mass="40170">MQSSRRRPSGFSLAAASYVFAVVMAGTTMPTPLYPEYEQTYSFASLTTTTLFAVYAAGVIVALVAFGQASARLGRRPVLGVGVVLALASAIVFLCAGQLWMLYVGRVLSGLSAGIFTATGTAAVIENAPSSRKNLASALATAANIGGLGLGILMAGVVAELSQWPLRMPFVVHAVLLLLAGAAMFVVRETVERDSSRRILQIPRVPDGARSLFVAASVGAVAGFAMCGIYSSVAPGFLTSVLGIGSAATIGITVSLVFIASAVAQILLRPLPDRTLIVVGAVALVAGMGVLVLALWAGSPGAFIASALLAGTGQGVLFMTGMRAVLGNTDAQQRTQATTSYFVVAYLSISLPAIAAGVVSTIVDLKTTGVVAAVAIAVVGGVAALNARKFDAGRSS</sequence>
<dbReference type="eggNOG" id="COG2814">
    <property type="taxonomic scope" value="Bacteria"/>
</dbReference>
<keyword evidence="3" id="KW-1003">Cell membrane</keyword>
<feature type="transmembrane region" description="Helical" evidence="7">
    <location>
        <begin position="369"/>
        <end position="387"/>
    </location>
</feature>
<dbReference type="AlphaFoldDB" id="X5EFD8"/>
<dbReference type="PANTHER" id="PTHR23517:SF13">
    <property type="entry name" value="MAJOR FACILITATOR SUPERFAMILY MFS_1"/>
    <property type="match status" value="1"/>
</dbReference>
<dbReference type="OrthoDB" id="3177957at2"/>
<dbReference type="InterPro" id="IPR011701">
    <property type="entry name" value="MFS"/>
</dbReference>
<evidence type="ECO:0000256" key="2">
    <source>
        <dbReference type="ARBA" id="ARBA00022448"/>
    </source>
</evidence>
<evidence type="ECO:0000256" key="3">
    <source>
        <dbReference type="ARBA" id="ARBA00022475"/>
    </source>
</evidence>
<feature type="transmembrane region" description="Helical" evidence="7">
    <location>
        <begin position="107"/>
        <end position="125"/>
    </location>
</feature>
<feature type="domain" description="Major facilitator superfamily (MFS) profile" evidence="8">
    <location>
        <begin position="11"/>
        <end position="396"/>
    </location>
</feature>
<dbReference type="HOGENOM" id="CLU_038683_1_1_11"/>
<keyword evidence="6 7" id="KW-0472">Membrane</keyword>
<feature type="transmembrane region" description="Helical" evidence="7">
    <location>
        <begin position="137"/>
        <end position="158"/>
    </location>
</feature>
<feature type="transmembrane region" description="Helical" evidence="7">
    <location>
        <begin position="78"/>
        <end position="101"/>
    </location>
</feature>
<feature type="transmembrane region" description="Helical" evidence="7">
    <location>
        <begin position="303"/>
        <end position="326"/>
    </location>
</feature>